<evidence type="ECO:0000256" key="1">
    <source>
        <dbReference type="SAM" id="SignalP"/>
    </source>
</evidence>
<dbReference type="AlphaFoldDB" id="A0A930W2G6"/>
<gene>
    <name evidence="2" type="ORF">HXK26_06460</name>
</gene>
<protein>
    <recommendedName>
        <fullName evidence="4">Peptidase C39-like domain-containing protein</fullName>
    </recommendedName>
</protein>
<dbReference type="EMBL" id="JABZGW010000307">
    <property type="protein sequence ID" value="MBF4808320.1"/>
    <property type="molecule type" value="Genomic_DNA"/>
</dbReference>
<proteinExistence type="predicted"/>
<feature type="chain" id="PRO_5036747602" description="Peptidase C39-like domain-containing protein" evidence="1">
    <location>
        <begin position="26"/>
        <end position="282"/>
    </location>
</feature>
<comment type="caution">
    <text evidence="2">The sequence shown here is derived from an EMBL/GenBank/DDBJ whole genome shotgun (WGS) entry which is preliminary data.</text>
</comment>
<accession>A0A930W2G6</accession>
<organism evidence="2 3">
    <name type="scientific">Lancefieldella rimae</name>
    <dbReference type="NCBI Taxonomy" id="1383"/>
    <lineage>
        <taxon>Bacteria</taxon>
        <taxon>Bacillati</taxon>
        <taxon>Actinomycetota</taxon>
        <taxon>Coriobacteriia</taxon>
        <taxon>Coriobacteriales</taxon>
        <taxon>Atopobiaceae</taxon>
        <taxon>Lancefieldella</taxon>
    </lineage>
</organism>
<feature type="signal peptide" evidence="1">
    <location>
        <begin position="1"/>
        <end position="25"/>
    </location>
</feature>
<dbReference type="Proteomes" id="UP000698335">
    <property type="component" value="Unassembled WGS sequence"/>
</dbReference>
<keyword evidence="1" id="KW-0732">Signal</keyword>
<name>A0A930W2G6_9ACTN</name>
<sequence>MLIVGVLGILLVLLLVFLISSCVHACSKKAAPEVEKNPVDSRVAAGVSEDLTKEFSTALNQGENLKWIAEHAADYKDPKIPELALKHPEAIDFVANYPSSDGKASAYEETIEKGTAPKLFTWDSRWGGVSFGSSILAVNGSGPTALSMAYMGLTGKGDKTPADIAELVTKANDATEDSGMHSDFVENHLDDLKLRAQGYDSSAANINALLDQGTYLLAEVKENAFGDNAPAHWVLIASENADGSVMVYDPTSPEVSSHPWDSATVAAATQTLYVVSASESAE</sequence>
<evidence type="ECO:0008006" key="4">
    <source>
        <dbReference type="Google" id="ProtNLM"/>
    </source>
</evidence>
<reference evidence="2" key="1">
    <citation type="submission" date="2020-04" db="EMBL/GenBank/DDBJ databases">
        <title>Deep metagenomics examines the oral microbiome during advanced dental caries in children, revealing novel taxa and co-occurrences with host molecules.</title>
        <authorList>
            <person name="Baker J.L."/>
            <person name="Morton J.T."/>
            <person name="Dinis M."/>
            <person name="Alvarez R."/>
            <person name="Tran N.C."/>
            <person name="Knight R."/>
            <person name="Edlund A."/>
        </authorList>
    </citation>
    <scope>NUCLEOTIDE SEQUENCE</scope>
    <source>
        <strain evidence="2">JCVI_38_bin.5</strain>
    </source>
</reference>
<evidence type="ECO:0000313" key="2">
    <source>
        <dbReference type="EMBL" id="MBF4808320.1"/>
    </source>
</evidence>
<evidence type="ECO:0000313" key="3">
    <source>
        <dbReference type="Proteomes" id="UP000698335"/>
    </source>
</evidence>